<accession>A0A1E1M0F4</accession>
<feature type="region of interest" description="Disordered" evidence="1">
    <location>
        <begin position="1"/>
        <end position="26"/>
    </location>
</feature>
<evidence type="ECO:0000313" key="4">
    <source>
        <dbReference type="Proteomes" id="UP000177625"/>
    </source>
</evidence>
<evidence type="ECO:0000256" key="1">
    <source>
        <dbReference type="SAM" id="MobiDB-lite"/>
    </source>
</evidence>
<dbReference type="AlphaFoldDB" id="A0A1E1M0F4"/>
<protein>
    <submittedName>
        <fullName evidence="3">Uncharacterized protein</fullName>
    </submittedName>
</protein>
<reference evidence="4" key="1">
    <citation type="submission" date="2016-03" db="EMBL/GenBank/DDBJ databases">
        <authorList>
            <person name="Guldener U."/>
        </authorList>
    </citation>
    <scope>NUCLEOTIDE SEQUENCE [LARGE SCALE GENOMIC DNA]</scope>
</reference>
<gene>
    <name evidence="3" type="ORF">RSE6_02531</name>
</gene>
<keyword evidence="2" id="KW-0812">Transmembrane</keyword>
<proteinExistence type="predicted"/>
<feature type="transmembrane region" description="Helical" evidence="2">
    <location>
        <begin position="50"/>
        <end position="77"/>
    </location>
</feature>
<keyword evidence="4" id="KW-1185">Reference proteome</keyword>
<dbReference type="Proteomes" id="UP000177625">
    <property type="component" value="Unassembled WGS sequence"/>
</dbReference>
<evidence type="ECO:0000256" key="2">
    <source>
        <dbReference type="SAM" id="Phobius"/>
    </source>
</evidence>
<name>A0A1E1M0F4_RHYSE</name>
<evidence type="ECO:0000313" key="3">
    <source>
        <dbReference type="EMBL" id="CZT42603.1"/>
    </source>
</evidence>
<dbReference type="EMBL" id="FJVC01000098">
    <property type="protein sequence ID" value="CZT42603.1"/>
    <property type="molecule type" value="Genomic_DNA"/>
</dbReference>
<organism evidence="3 4">
    <name type="scientific">Rhynchosporium secalis</name>
    <name type="common">Barley scald fungus</name>
    <dbReference type="NCBI Taxonomy" id="38038"/>
    <lineage>
        <taxon>Eukaryota</taxon>
        <taxon>Fungi</taxon>
        <taxon>Dikarya</taxon>
        <taxon>Ascomycota</taxon>
        <taxon>Pezizomycotina</taxon>
        <taxon>Leotiomycetes</taxon>
        <taxon>Helotiales</taxon>
        <taxon>Ploettnerulaceae</taxon>
        <taxon>Rhynchosporium</taxon>
    </lineage>
</organism>
<keyword evidence="2" id="KW-0472">Membrane</keyword>
<sequence>MYNKHPQPPAIHFLYQPPTPTSTSKELSTYTSTAVQTIPTNRSLTWQQGVVLLLVILMLNFITIGVISTICTINRFIDACTKRRKTGESFARIRMGRQIEEIRDCFLRMGDKQDRQATKEWFLREVRHIDVGMGWDGRVRGQEYRR</sequence>
<keyword evidence="2" id="KW-1133">Transmembrane helix</keyword>